<keyword evidence="3" id="KW-1185">Reference proteome</keyword>
<proteinExistence type="predicted"/>
<dbReference type="SUPFAM" id="SSF53474">
    <property type="entry name" value="alpha/beta-Hydrolases"/>
    <property type="match status" value="1"/>
</dbReference>
<reference evidence="2 3" key="1">
    <citation type="journal article" date="2012" name="BMC Genomics">
        <title>Complete genome sequence of Saccharothrix espanaensis DSM 44229T and comparison to the other completely sequenced Pseudonocardiaceae.</title>
        <authorList>
            <person name="Strobel T."/>
            <person name="Al-Dilaimi A."/>
            <person name="Blom J."/>
            <person name="Gessner A."/>
            <person name="Kalinowski J."/>
            <person name="Luzhetska M."/>
            <person name="Puhler A."/>
            <person name="Szczepanowski R."/>
            <person name="Bechthold A."/>
            <person name="Ruckert C."/>
        </authorList>
    </citation>
    <scope>NUCLEOTIDE SEQUENCE [LARGE SCALE GENOMIC DNA]</scope>
    <source>
        <strain evidence="3">ATCC 51144 / DSM 44229 / JCM 9112 / NBRC 15066 / NRRL 15764</strain>
    </source>
</reference>
<dbReference type="Gene3D" id="3.40.50.1820">
    <property type="entry name" value="alpha/beta hydrolase"/>
    <property type="match status" value="1"/>
</dbReference>
<dbReference type="Pfam" id="PF00756">
    <property type="entry name" value="Esterase"/>
    <property type="match status" value="1"/>
</dbReference>
<dbReference type="EMBL" id="HE804045">
    <property type="protein sequence ID" value="CCH30815.1"/>
    <property type="molecule type" value="Genomic_DNA"/>
</dbReference>
<evidence type="ECO:0000256" key="1">
    <source>
        <dbReference type="SAM" id="MobiDB-lite"/>
    </source>
</evidence>
<dbReference type="InterPro" id="IPR050583">
    <property type="entry name" value="Mycobacterial_A85_antigen"/>
</dbReference>
<dbReference type="KEGG" id="sesp:BN6_35170"/>
<name>K0JSU8_SACES</name>
<evidence type="ECO:0000313" key="2">
    <source>
        <dbReference type="EMBL" id="CCH30815.1"/>
    </source>
</evidence>
<dbReference type="Proteomes" id="UP000006281">
    <property type="component" value="Chromosome"/>
</dbReference>
<feature type="region of interest" description="Disordered" evidence="1">
    <location>
        <begin position="1"/>
        <end position="32"/>
    </location>
</feature>
<evidence type="ECO:0008006" key="4">
    <source>
        <dbReference type="Google" id="ProtNLM"/>
    </source>
</evidence>
<dbReference type="GO" id="GO:0016747">
    <property type="term" value="F:acyltransferase activity, transferring groups other than amino-acyl groups"/>
    <property type="evidence" value="ECO:0007669"/>
    <property type="project" value="TreeGrafter"/>
</dbReference>
<dbReference type="PANTHER" id="PTHR48098">
    <property type="entry name" value="ENTEROCHELIN ESTERASE-RELATED"/>
    <property type="match status" value="1"/>
</dbReference>
<accession>K0JSU8</accession>
<protein>
    <recommendedName>
        <fullName evidence="4">Esterase</fullName>
    </recommendedName>
</protein>
<dbReference type="AlphaFoldDB" id="K0JSU8"/>
<dbReference type="eggNOG" id="COG0627">
    <property type="taxonomic scope" value="Bacteria"/>
</dbReference>
<feature type="compositionally biased region" description="Basic residues" evidence="1">
    <location>
        <begin position="17"/>
        <end position="32"/>
    </location>
</feature>
<gene>
    <name evidence="2" type="ordered locus">BN6_35170</name>
</gene>
<evidence type="ECO:0000313" key="3">
    <source>
        <dbReference type="Proteomes" id="UP000006281"/>
    </source>
</evidence>
<sequence>MPFARTRPFAPWSRPAPRGRRPSGGHPVKRSTHRRRAFTLVLALLATLLTTAVATTGTAAALPGFSSGHGIEVRNVMQTTPRTYVVNIHTNSVDTRALAWTYHDVIITLPSDYNPNVAYPVLYLYHGRAQSPGAWHREANIEEVTHGYPIITVAAEAGWAGWGTNWVNQSAGAQQWDRFHLDELIPWVDQNLNTIQAREGRAIAGFSMGGFVAIRHATHRPWLFRMAIGMSGGYNLEDQRMRTAVTAPLVQKGLPLDGPYGAPWDGSWGFNNPWHRVGGLSGVHTVLYAGTRHDDPLEQQAHRLTYEFHQHLLANGISNSWMVEYDCGHWIDCVARNGIGRELPVMMDVLWHP</sequence>
<dbReference type="PATRIC" id="fig|1179773.3.peg.3520"/>
<organism evidence="2 3">
    <name type="scientific">Saccharothrix espanaensis (strain ATCC 51144 / DSM 44229 / JCM 9112 / NBRC 15066 / NRRL 15764)</name>
    <dbReference type="NCBI Taxonomy" id="1179773"/>
    <lineage>
        <taxon>Bacteria</taxon>
        <taxon>Bacillati</taxon>
        <taxon>Actinomycetota</taxon>
        <taxon>Actinomycetes</taxon>
        <taxon>Pseudonocardiales</taxon>
        <taxon>Pseudonocardiaceae</taxon>
        <taxon>Saccharothrix</taxon>
    </lineage>
</organism>
<dbReference type="InterPro" id="IPR000801">
    <property type="entry name" value="Esterase-like"/>
</dbReference>
<dbReference type="PANTHER" id="PTHR48098:SF1">
    <property type="entry name" value="DIACYLGLYCEROL ACYLTRANSFERASE_MYCOLYLTRANSFERASE AG85A"/>
    <property type="match status" value="1"/>
</dbReference>
<dbReference type="HOGENOM" id="CLU_026624_1_1_11"/>
<dbReference type="InterPro" id="IPR029058">
    <property type="entry name" value="AB_hydrolase_fold"/>
</dbReference>
<dbReference type="STRING" id="1179773.BN6_35170"/>